<dbReference type="EMBL" id="JAQHXR010000001">
    <property type="protein sequence ID" value="MDA3968100.1"/>
    <property type="molecule type" value="Genomic_DNA"/>
</dbReference>
<protein>
    <submittedName>
        <fullName evidence="3">16S rRNA (Guanine(966)-N(2))-methyltransferase RsmD</fullName>
        <ecNumber evidence="3">2.1.1.171</ecNumber>
    </submittedName>
</protein>
<dbReference type="Proteomes" id="UP001210261">
    <property type="component" value="Unassembled WGS sequence"/>
</dbReference>
<dbReference type="GO" id="GO:0052913">
    <property type="term" value="F:16S rRNA (guanine(966)-N(2))-methyltransferase activity"/>
    <property type="evidence" value="ECO:0007669"/>
    <property type="project" value="UniProtKB-EC"/>
</dbReference>
<evidence type="ECO:0000313" key="4">
    <source>
        <dbReference type="Proteomes" id="UP001210261"/>
    </source>
</evidence>
<keyword evidence="2 3" id="KW-0808">Transferase</keyword>
<dbReference type="RefSeq" id="WP_271020364.1">
    <property type="nucleotide sequence ID" value="NZ_JAQHXR010000001.1"/>
</dbReference>
<gene>
    <name evidence="3" type="primary">rsmD</name>
    <name evidence="3" type="ORF">PF021_00220</name>
</gene>
<keyword evidence="1 3" id="KW-0489">Methyltransferase</keyword>
<dbReference type="EC" id="2.1.1.171" evidence="3"/>
<name>A0ABT4VBL4_9HELI</name>
<dbReference type="PANTHER" id="PTHR43542:SF1">
    <property type="entry name" value="METHYLTRANSFERASE"/>
    <property type="match status" value="1"/>
</dbReference>
<comment type="caution">
    <text evidence="3">The sequence shown here is derived from an EMBL/GenBank/DDBJ whole genome shotgun (WGS) entry which is preliminary data.</text>
</comment>
<dbReference type="SUPFAM" id="SSF53335">
    <property type="entry name" value="S-adenosyl-L-methionine-dependent methyltransferases"/>
    <property type="match status" value="1"/>
</dbReference>
<dbReference type="PIRSF" id="PIRSF004553">
    <property type="entry name" value="CHP00095"/>
    <property type="match status" value="1"/>
</dbReference>
<accession>A0ABT4VBL4</accession>
<dbReference type="InterPro" id="IPR029063">
    <property type="entry name" value="SAM-dependent_MTases_sf"/>
</dbReference>
<evidence type="ECO:0000313" key="3">
    <source>
        <dbReference type="EMBL" id="MDA3968100.1"/>
    </source>
</evidence>
<organism evidence="3 4">
    <name type="scientific">Helicobacter ibis</name>
    <dbReference type="NCBI Taxonomy" id="2962633"/>
    <lineage>
        <taxon>Bacteria</taxon>
        <taxon>Pseudomonadati</taxon>
        <taxon>Campylobacterota</taxon>
        <taxon>Epsilonproteobacteria</taxon>
        <taxon>Campylobacterales</taxon>
        <taxon>Helicobacteraceae</taxon>
        <taxon>Helicobacter</taxon>
    </lineage>
</organism>
<keyword evidence="4" id="KW-1185">Reference proteome</keyword>
<reference evidence="3 4" key="1">
    <citation type="submission" date="2023-01" db="EMBL/GenBank/DDBJ databases">
        <title>Description of Helicobacter ibis sp. nov. isolated from faecal droppings of black-faced ibis (Theristicus melanopis).</title>
        <authorList>
            <person name="Lopez-Cantillo M."/>
            <person name="Vidal-Veuthey B."/>
            <person name="Mella A."/>
            <person name="De La Haba R."/>
            <person name="Collado L."/>
        </authorList>
    </citation>
    <scope>NUCLEOTIDE SEQUENCE [LARGE SCALE GENOMIC DNA]</scope>
    <source>
        <strain evidence="3 4">A82</strain>
    </source>
</reference>
<evidence type="ECO:0000256" key="2">
    <source>
        <dbReference type="ARBA" id="ARBA00022679"/>
    </source>
</evidence>
<dbReference type="PANTHER" id="PTHR43542">
    <property type="entry name" value="METHYLTRANSFERASE"/>
    <property type="match status" value="1"/>
</dbReference>
<dbReference type="Pfam" id="PF03602">
    <property type="entry name" value="Cons_hypoth95"/>
    <property type="match status" value="1"/>
</dbReference>
<dbReference type="NCBIfam" id="TIGR00095">
    <property type="entry name" value="16S rRNA (guanine(966)-N(2))-methyltransferase RsmD"/>
    <property type="match status" value="1"/>
</dbReference>
<dbReference type="Gene3D" id="3.40.50.150">
    <property type="entry name" value="Vaccinia Virus protein VP39"/>
    <property type="match status" value="1"/>
</dbReference>
<sequence>MKNKQTIQIIGGRFKGRKLKMANLSTTRSSKAILKESLFNTLYTDVVGVNFVEFFAGTGSIGCEALSRGAKCGIFFEKDKDSYEVLKENLQTICNDCEYKIIFGDTFSKYKELKPEEPSIAYFDPPFCIRDGMDNVYDKTFNIIKSLDSKVFIYVIIEHISNIQTPQNIGNFTLIKSKKFGNSTLSYYKEI</sequence>
<proteinExistence type="predicted"/>
<evidence type="ECO:0000256" key="1">
    <source>
        <dbReference type="ARBA" id="ARBA00022603"/>
    </source>
</evidence>
<dbReference type="InterPro" id="IPR004398">
    <property type="entry name" value="RNA_MeTrfase_RsmD"/>
</dbReference>